<organism evidence="2 3">
    <name type="scientific">Sinorhizobium fredii (strain NBRC 101917 / NGR234)</name>
    <dbReference type="NCBI Taxonomy" id="394"/>
    <lineage>
        <taxon>Bacteria</taxon>
        <taxon>Pseudomonadati</taxon>
        <taxon>Pseudomonadota</taxon>
        <taxon>Alphaproteobacteria</taxon>
        <taxon>Hyphomicrobiales</taxon>
        <taxon>Rhizobiaceae</taxon>
        <taxon>Sinorhizobium/Ensifer group</taxon>
        <taxon>Sinorhizobium</taxon>
    </lineage>
</organism>
<evidence type="ECO:0000259" key="1">
    <source>
        <dbReference type="Pfam" id="PF17194"/>
    </source>
</evidence>
<keyword evidence="3" id="KW-1185">Reference proteome</keyword>
<name>C3KQI3_SINFN</name>
<geneLocation type="plasmid" evidence="3">
    <name>sym pNGR234b</name>
</geneLocation>
<dbReference type="Pfam" id="PF11459">
    <property type="entry name" value="AbiEi_3"/>
    <property type="match status" value="1"/>
</dbReference>
<dbReference type="KEGG" id="rhi:NGR_b08850"/>
<proteinExistence type="predicted"/>
<evidence type="ECO:0000313" key="3">
    <source>
        <dbReference type="Proteomes" id="UP000001054"/>
    </source>
</evidence>
<dbReference type="EMBL" id="CP000874">
    <property type="protein sequence ID" value="ACP22341.1"/>
    <property type="molecule type" value="Genomic_DNA"/>
</dbReference>
<dbReference type="Pfam" id="PF17194">
    <property type="entry name" value="AbiEi_3_N"/>
    <property type="match status" value="1"/>
</dbReference>
<gene>
    <name evidence="2" type="ordered locus">NGR_b08850</name>
</gene>
<feature type="domain" description="Transcriptional regulator AbiEi antitoxin N-terminal" evidence="1">
    <location>
        <begin position="9"/>
        <end position="102"/>
    </location>
</feature>
<dbReference type="AlphaFoldDB" id="C3KQI3"/>
<evidence type="ECO:0000313" key="2">
    <source>
        <dbReference type="EMBL" id="ACP22341.1"/>
    </source>
</evidence>
<dbReference type="OrthoDB" id="1550938at2"/>
<reference evidence="3" key="1">
    <citation type="journal article" date="2004" name="J. Bacteriol.">
        <title>An evolutionary hot spot: the pNGR234b replicon of Rhizobium sp. strain NGR234.</title>
        <authorList>
            <person name="Streit W.R."/>
            <person name="Schmitz R.A."/>
            <person name="Perret X."/>
            <person name="Staehelin C."/>
            <person name="Deakin W.J."/>
            <person name="Raasch C."/>
            <person name="Liesegang H."/>
            <person name="Broughton W.J."/>
        </authorList>
    </citation>
    <scope>NUCLEOTIDE SEQUENCE [LARGE SCALE GENOMIC DNA]</scope>
    <source>
        <strain evidence="3">NBRC 101917 / NGR234</strain>
    </source>
</reference>
<dbReference type="PATRIC" id="fig|394.7.peg.1318"/>
<accession>C3KQI3</accession>
<dbReference type="Proteomes" id="UP000001054">
    <property type="component" value="Plasmid pNGR234b"/>
</dbReference>
<protein>
    <recommendedName>
        <fullName evidence="1">Transcriptional regulator AbiEi antitoxin N-terminal domain-containing protein</fullName>
    </recommendedName>
</protein>
<reference evidence="2 3" key="2">
    <citation type="journal article" date="2009" name="Appl. Environ. Microbiol.">
        <title>Rhizobium sp. strain NGR234 possesses a remarkable number of secretion systems.</title>
        <authorList>
            <person name="Schmeisser C."/>
            <person name="Liesegang H."/>
            <person name="Krysciak D."/>
            <person name="Bakkou N."/>
            <person name="Le Quere A."/>
            <person name="Wollherr A."/>
            <person name="Heinemeyer I."/>
            <person name="Morgenstern B."/>
            <person name="Pommerening-Roeser A."/>
            <person name="Flores M."/>
            <person name="Palacios R."/>
            <person name="Brenner S."/>
            <person name="Gottschalk G."/>
            <person name="Schmitz R.A."/>
            <person name="Broughton W.J."/>
            <person name="Perret X."/>
            <person name="Strittmatter A.W."/>
            <person name="Streit W.R."/>
        </authorList>
    </citation>
    <scope>NUCLEOTIDE SEQUENCE [LARGE SCALE GENOMIC DNA]</scope>
    <source>
        <strain evidence="3">NBRC 101917 / NGR234</strain>
    </source>
</reference>
<sequence length="274" mass="30817">MCTMGALKEDKLKSVLEAVPAGFVVDAPWLESHGVSRFLTRKYIESGWLDRLERGVFRRPAPQPVPLDWQTCLLSLQHIMNYPVHAGGSTALGLLGYIHHLPLGASRPAWLYGDDIPSWLARLQLDAPITTRTLSLFSEPDLGLTENKSASATTLPWGWAMRISSPERAILEALDELPEHESFHNLDMVFEGLATLSPRRLAALLNSCRKIKVRRLFFVFADRHKHSWRERLQAEEFDLGTGDRALVKGGKLHPRYRITVPPEFVQPIGETDGP</sequence>
<dbReference type="InterPro" id="IPR033455">
    <property type="entry name" value="AbiEi_3_N"/>
</dbReference>
<dbReference type="InterPro" id="IPR021561">
    <property type="entry name" value="AbiEi_3"/>
</dbReference>
<keyword evidence="2" id="KW-0614">Plasmid</keyword>
<dbReference type="HOGENOM" id="CLU_077664_0_0_5"/>